<dbReference type="NCBIfam" id="TIGR01509">
    <property type="entry name" value="HAD-SF-IA-v3"/>
    <property type="match status" value="1"/>
</dbReference>
<dbReference type="InterPro" id="IPR006439">
    <property type="entry name" value="HAD-SF_hydro_IA"/>
</dbReference>
<evidence type="ECO:0000313" key="6">
    <source>
        <dbReference type="Proteomes" id="UP000315700"/>
    </source>
</evidence>
<dbReference type="GO" id="GO:0046872">
    <property type="term" value="F:metal ion binding"/>
    <property type="evidence" value="ECO:0007669"/>
    <property type="project" value="UniProtKB-KW"/>
</dbReference>
<dbReference type="Proteomes" id="UP000315700">
    <property type="component" value="Chromosome"/>
</dbReference>
<dbReference type="InterPro" id="IPR023214">
    <property type="entry name" value="HAD_sf"/>
</dbReference>
<dbReference type="NCBIfam" id="TIGR01460">
    <property type="entry name" value="HAD-SF-IIA"/>
    <property type="match status" value="1"/>
</dbReference>
<dbReference type="Pfam" id="PF13242">
    <property type="entry name" value="Hydrolase_like"/>
    <property type="match status" value="1"/>
</dbReference>
<dbReference type="PANTHER" id="PTHR19288:SF46">
    <property type="entry name" value="HALOACID DEHALOGENASE-LIKE HYDROLASE DOMAIN-CONTAINING PROTEIN 2"/>
    <property type="match status" value="1"/>
</dbReference>
<comment type="cofactor">
    <cofactor evidence="4">
        <name>Mg(2+)</name>
        <dbReference type="ChEBI" id="CHEBI:18420"/>
    </cofactor>
    <text evidence="4">Divalent metal ions. Mg(2+) is the most effective.</text>
</comment>
<dbReference type="FunCoup" id="A0A517SLB7">
    <property type="interactions" value="429"/>
</dbReference>
<dbReference type="CDD" id="cd07530">
    <property type="entry name" value="HAD_Pase_UmpH-like"/>
    <property type="match status" value="1"/>
</dbReference>
<protein>
    <submittedName>
        <fullName evidence="5">Putative hydrolase YutF</fullName>
        <ecNumber evidence="5">3.-.-.-</ecNumber>
    </submittedName>
</protein>
<dbReference type="PANTHER" id="PTHR19288">
    <property type="entry name" value="4-NITROPHENYLPHOSPHATASE-RELATED"/>
    <property type="match status" value="1"/>
</dbReference>
<dbReference type="AlphaFoldDB" id="A0A517SLB7"/>
<evidence type="ECO:0000256" key="3">
    <source>
        <dbReference type="PIRSR" id="PIRSR000915-2"/>
    </source>
</evidence>
<dbReference type="InterPro" id="IPR036412">
    <property type="entry name" value="HAD-like_sf"/>
</dbReference>
<keyword evidence="4" id="KW-0479">Metal-binding</keyword>
<feature type="binding site" evidence="4">
    <location>
        <position position="17"/>
    </location>
    <ligand>
        <name>Mg(2+)</name>
        <dbReference type="ChEBI" id="CHEBI:18420"/>
    </ligand>
</feature>
<feature type="active site" description="Proton donor" evidence="2">
    <location>
        <position position="17"/>
    </location>
</feature>
<dbReference type="Gene3D" id="3.40.50.1000">
    <property type="entry name" value="HAD superfamily/HAD-like"/>
    <property type="match status" value="2"/>
</dbReference>
<dbReference type="InterPro" id="IPR006357">
    <property type="entry name" value="HAD-SF_hydro_IIA"/>
</dbReference>
<dbReference type="EMBL" id="CP036271">
    <property type="protein sequence ID" value="QDT56908.1"/>
    <property type="molecule type" value="Genomic_DNA"/>
</dbReference>
<dbReference type="EC" id="3.-.-.-" evidence="5"/>
<evidence type="ECO:0000256" key="4">
    <source>
        <dbReference type="PIRSR" id="PIRSR000915-3"/>
    </source>
</evidence>
<reference evidence="5 6" key="1">
    <citation type="submission" date="2019-02" db="EMBL/GenBank/DDBJ databases">
        <title>Deep-cultivation of Planctomycetes and their phenomic and genomic characterization uncovers novel biology.</title>
        <authorList>
            <person name="Wiegand S."/>
            <person name="Jogler M."/>
            <person name="Boedeker C."/>
            <person name="Pinto D."/>
            <person name="Vollmers J."/>
            <person name="Rivas-Marin E."/>
            <person name="Kohn T."/>
            <person name="Peeters S.H."/>
            <person name="Heuer A."/>
            <person name="Rast P."/>
            <person name="Oberbeckmann S."/>
            <person name="Bunk B."/>
            <person name="Jeske O."/>
            <person name="Meyerdierks A."/>
            <person name="Storesund J.E."/>
            <person name="Kallscheuer N."/>
            <person name="Luecker S."/>
            <person name="Lage O.M."/>
            <person name="Pohl T."/>
            <person name="Merkel B.J."/>
            <person name="Hornburger P."/>
            <person name="Mueller R.-W."/>
            <person name="Bruemmer F."/>
            <person name="Labrenz M."/>
            <person name="Spormann A.M."/>
            <person name="Op den Camp H."/>
            <person name="Overmann J."/>
            <person name="Amann R."/>
            <person name="Jetten M.S.M."/>
            <person name="Mascher T."/>
            <person name="Medema M.H."/>
            <person name="Devos D.P."/>
            <person name="Kaster A.-K."/>
            <person name="Ovreas L."/>
            <person name="Rohde M."/>
            <person name="Galperin M.Y."/>
            <person name="Jogler C."/>
        </authorList>
    </citation>
    <scope>NUCLEOTIDE SEQUENCE [LARGE SCALE GENOMIC DNA]</scope>
    <source>
        <strain evidence="5 6">Pan44</strain>
    </source>
</reference>
<dbReference type="KEGG" id="ccos:Pan44_49700"/>
<dbReference type="SFLD" id="SFLDS00003">
    <property type="entry name" value="Haloacid_Dehalogenase"/>
    <property type="match status" value="1"/>
</dbReference>
<gene>
    <name evidence="5" type="primary">yutF_2</name>
    <name evidence="5" type="ORF">Pan44_49700</name>
</gene>
<comment type="similarity">
    <text evidence="1">Belongs to the HAD-like hydrolase superfamily.</text>
</comment>
<dbReference type="NCBIfam" id="TIGR01549">
    <property type="entry name" value="HAD-SF-IA-v1"/>
    <property type="match status" value="1"/>
</dbReference>
<name>A0A517SLB7_9PLAN</name>
<accession>A0A517SLB7</accession>
<dbReference type="SUPFAM" id="SSF56784">
    <property type="entry name" value="HAD-like"/>
    <property type="match status" value="1"/>
</dbReference>
<keyword evidence="5" id="KW-0378">Hydrolase</keyword>
<organism evidence="5 6">
    <name type="scientific">Caulifigura coniformis</name>
    <dbReference type="NCBI Taxonomy" id="2527983"/>
    <lineage>
        <taxon>Bacteria</taxon>
        <taxon>Pseudomonadati</taxon>
        <taxon>Planctomycetota</taxon>
        <taxon>Planctomycetia</taxon>
        <taxon>Planctomycetales</taxon>
        <taxon>Planctomycetaceae</taxon>
        <taxon>Caulifigura</taxon>
    </lineage>
</organism>
<feature type="active site" description="Nucleophile" evidence="2">
    <location>
        <position position="15"/>
    </location>
</feature>
<feature type="binding site" evidence="4">
    <location>
        <position position="15"/>
    </location>
    <ligand>
        <name>Mg(2+)</name>
        <dbReference type="ChEBI" id="CHEBI:18420"/>
    </ligand>
</feature>
<evidence type="ECO:0000256" key="2">
    <source>
        <dbReference type="PIRSR" id="PIRSR000915-1"/>
    </source>
</evidence>
<feature type="binding site" evidence="3">
    <location>
        <position position="186"/>
    </location>
    <ligand>
        <name>substrate</name>
    </ligand>
</feature>
<evidence type="ECO:0000256" key="1">
    <source>
        <dbReference type="PIRNR" id="PIRNR000915"/>
    </source>
</evidence>
<dbReference type="SFLD" id="SFLDG01139">
    <property type="entry name" value="C2.A:_Pyridoxal_Phosphate_Phos"/>
    <property type="match status" value="1"/>
</dbReference>
<keyword evidence="6" id="KW-1185">Reference proteome</keyword>
<dbReference type="GO" id="GO:0005737">
    <property type="term" value="C:cytoplasm"/>
    <property type="evidence" value="ECO:0007669"/>
    <property type="project" value="TreeGrafter"/>
</dbReference>
<proteinExistence type="inferred from homology"/>
<keyword evidence="4" id="KW-0460">Magnesium</keyword>
<feature type="binding site" evidence="4">
    <location>
        <position position="211"/>
    </location>
    <ligand>
        <name>Mg(2+)</name>
        <dbReference type="ChEBI" id="CHEBI:18420"/>
    </ligand>
</feature>
<sequence>MATRPAPMRHGYLIDMDGVLYRGSDLIPGADAFIQQLRKRRIPFRFLTNNSQRTRRDVVAKLSRMGIEAEEDDVFTCAMATARFLARQKPGGTAYVIGEGGLLTALHQNGFAVVDHDPDYVVVGEGRTFNLEMVEAAVRMLTKGAKLIATNLDPSCPTQNGIRPGCGAMVAMLESATGLKAFGIGKPNPIMMQAACDELGLPPDQCVMIGDTMETDILGGTQLGMHTVLVLTGGTQSADLARFAYRPEYIMESLGEFARTLNANDWLPPWRTVPAPLKRRRPLQAI</sequence>
<dbReference type="InParanoid" id="A0A517SLB7"/>
<dbReference type="PIRSF" id="PIRSF000915">
    <property type="entry name" value="PGP-type_phosphatase"/>
    <property type="match status" value="1"/>
</dbReference>
<dbReference type="Pfam" id="PF13344">
    <property type="entry name" value="Hydrolase_6"/>
    <property type="match status" value="1"/>
</dbReference>
<dbReference type="GO" id="GO:0016791">
    <property type="term" value="F:phosphatase activity"/>
    <property type="evidence" value="ECO:0007669"/>
    <property type="project" value="TreeGrafter"/>
</dbReference>
<evidence type="ECO:0000313" key="5">
    <source>
        <dbReference type="EMBL" id="QDT56908.1"/>
    </source>
</evidence>